<protein>
    <submittedName>
        <fullName evidence="13">SSS family transporter</fullName>
    </submittedName>
</protein>
<sequence>MKKYFLKLSIGLIMAHFTANVFGQSFFKWEKLPSIPDSVGFAGSFAGISNGALLVAGGSNFPDGGKPWTGASKVYSDRIFVLDKPDGKWKEAGKLPRPLGYGVSVSWNGNLICLGGSNSQGSYADVFIIKYINGQIQFDKLPPMPGTLVNASGTLIGDVIYIAGGIKGPDSKTTENIFWSFDLSSNPATNKWKTLPAWPGPSRMLSVAGTQEGNFYLFSGVELIDGKRKYLSDAYCYSAIKGWKKIAPLPEPVAAAPSPATSSGQMHLLVFGGDDGILAPKMAELKDKHPGFSVKIWDYNVVTDTWSALGKIPSFPKGNGHTNLWSPVTTAAVAWKGSTVFPGGEVRPATRTSNVLMVSPAQPPGAFQLLDWTIVGIYFLLVIGISVVVSRNMKNTTSEFFLGGKKIPWWAAGLSIFGSKLSALTFIAIPAKAYATDWVYLLSNLMIVVVAPVIIYFYLPHFRKLKITSVYEYLAIRFNAKARFLGSLNFVIFQISRLGIVIYLPALVLSTVTGVDIWLCIIGTSIITTAYSISGGIEAVIWTEVMQVGVLLGGAILTLGFIAHSIDGGFGQIVKEALNHDKLRVAILGWRRLEPVLWVVFIGGFLTQLVTYSSDQVVVQRYLTTATEKEAKRSIYTNAVLVIPASLIFFSVGTALWVYYRHNPSMLNPHGRTDDVFPWFISHQLPAGLSGLVIAGLFAATMSTIGSSMNSIATVITTDFYKPFKPNSTDKECFAFARWVTLVLGLLGCMIAIYLVTRQDSSIFDQYLKIIGLFGGCLAGMFVAGIFFPKINGNGILMGFAVSAISLYLIQMANVVNFFLYPVIAILICVPAGYFFSILFPARASKTPMIE</sequence>
<evidence type="ECO:0000256" key="7">
    <source>
        <dbReference type="ARBA" id="ARBA00023053"/>
    </source>
</evidence>
<evidence type="ECO:0000256" key="2">
    <source>
        <dbReference type="ARBA" id="ARBA00006434"/>
    </source>
</evidence>
<dbReference type="Proteomes" id="UP001247620">
    <property type="component" value="Unassembled WGS sequence"/>
</dbReference>
<keyword evidence="5 11" id="KW-0812">Transmembrane</keyword>
<keyword evidence="6 11" id="KW-1133">Transmembrane helix</keyword>
<dbReference type="InterPro" id="IPR038377">
    <property type="entry name" value="Na/Glc_symporter_sf"/>
</dbReference>
<evidence type="ECO:0000256" key="4">
    <source>
        <dbReference type="ARBA" id="ARBA00022475"/>
    </source>
</evidence>
<name>A0ABU1TDM8_9SPHI</name>
<evidence type="ECO:0000256" key="9">
    <source>
        <dbReference type="ARBA" id="ARBA00023136"/>
    </source>
</evidence>
<evidence type="ECO:0000256" key="10">
    <source>
        <dbReference type="ARBA" id="ARBA00023201"/>
    </source>
</evidence>
<feature type="transmembrane region" description="Helical" evidence="11">
    <location>
        <begin position="795"/>
        <end position="813"/>
    </location>
</feature>
<dbReference type="SUPFAM" id="SSF117281">
    <property type="entry name" value="Kelch motif"/>
    <property type="match status" value="2"/>
</dbReference>
<evidence type="ECO:0000256" key="12">
    <source>
        <dbReference type="SAM" id="SignalP"/>
    </source>
</evidence>
<gene>
    <name evidence="13" type="ORF">J2W55_002814</name>
</gene>
<feature type="transmembrane region" description="Helical" evidence="11">
    <location>
        <begin position="484"/>
        <end position="509"/>
    </location>
</feature>
<evidence type="ECO:0000256" key="8">
    <source>
        <dbReference type="ARBA" id="ARBA00023065"/>
    </source>
</evidence>
<keyword evidence="3" id="KW-0813">Transport</keyword>
<dbReference type="Gene3D" id="2.120.10.80">
    <property type="entry name" value="Kelch-type beta propeller"/>
    <property type="match status" value="2"/>
</dbReference>
<dbReference type="InterPro" id="IPR015915">
    <property type="entry name" value="Kelch-typ_b-propeller"/>
</dbReference>
<evidence type="ECO:0000256" key="6">
    <source>
        <dbReference type="ARBA" id="ARBA00022989"/>
    </source>
</evidence>
<feature type="transmembrane region" description="Helical" evidence="11">
    <location>
        <begin position="369"/>
        <end position="389"/>
    </location>
</feature>
<keyword evidence="4" id="KW-1003">Cell membrane</keyword>
<reference evidence="13 14" key="1">
    <citation type="submission" date="2023-07" db="EMBL/GenBank/DDBJ databases">
        <title>Sorghum-associated microbial communities from plants grown in Nebraska, USA.</title>
        <authorList>
            <person name="Schachtman D."/>
        </authorList>
    </citation>
    <scope>NUCLEOTIDE SEQUENCE [LARGE SCALE GENOMIC DNA]</scope>
    <source>
        <strain evidence="13 14">3262</strain>
    </source>
</reference>
<evidence type="ECO:0000313" key="14">
    <source>
        <dbReference type="Proteomes" id="UP001247620"/>
    </source>
</evidence>
<evidence type="ECO:0000256" key="11">
    <source>
        <dbReference type="SAM" id="Phobius"/>
    </source>
</evidence>
<dbReference type="EMBL" id="JAVDUU010000003">
    <property type="protein sequence ID" value="MDR6942961.1"/>
    <property type="molecule type" value="Genomic_DNA"/>
</dbReference>
<dbReference type="InterPro" id="IPR056734">
    <property type="entry name" value="NANM"/>
</dbReference>
<feature type="transmembrane region" description="Helical" evidence="11">
    <location>
        <begin position="635"/>
        <end position="660"/>
    </location>
</feature>
<evidence type="ECO:0000256" key="1">
    <source>
        <dbReference type="ARBA" id="ARBA00004651"/>
    </source>
</evidence>
<comment type="subcellular location">
    <subcellularLocation>
        <location evidence="1">Cell membrane</location>
        <topology evidence="1">Multi-pass membrane protein</topology>
    </subcellularLocation>
</comment>
<dbReference type="PROSITE" id="PS50283">
    <property type="entry name" value="NA_SOLUT_SYMP_3"/>
    <property type="match status" value="1"/>
</dbReference>
<keyword evidence="8" id="KW-0406">Ion transport</keyword>
<organism evidence="13 14">
    <name type="scientific">Mucilaginibacter pocheonensis</name>
    <dbReference type="NCBI Taxonomy" id="398050"/>
    <lineage>
        <taxon>Bacteria</taxon>
        <taxon>Pseudomonadati</taxon>
        <taxon>Bacteroidota</taxon>
        <taxon>Sphingobacteriia</taxon>
        <taxon>Sphingobacteriales</taxon>
        <taxon>Sphingobacteriaceae</taxon>
        <taxon>Mucilaginibacter</taxon>
    </lineage>
</organism>
<dbReference type="PANTHER" id="PTHR42985">
    <property type="entry name" value="SODIUM-COUPLED MONOCARBOXYLATE TRANSPORTER"/>
    <property type="match status" value="1"/>
</dbReference>
<feature type="chain" id="PRO_5046589230" evidence="12">
    <location>
        <begin position="24"/>
        <end position="851"/>
    </location>
</feature>
<keyword evidence="9 11" id="KW-0472">Membrane</keyword>
<dbReference type="Pfam" id="PF00474">
    <property type="entry name" value="SSF"/>
    <property type="match status" value="1"/>
</dbReference>
<evidence type="ECO:0000256" key="3">
    <source>
        <dbReference type="ARBA" id="ARBA00022448"/>
    </source>
</evidence>
<feature type="transmembrane region" description="Helical" evidence="11">
    <location>
        <begin position="438"/>
        <end position="459"/>
    </location>
</feature>
<feature type="transmembrane region" description="Helical" evidence="11">
    <location>
        <begin position="409"/>
        <end position="432"/>
    </location>
</feature>
<feature type="transmembrane region" description="Helical" evidence="11">
    <location>
        <begin position="767"/>
        <end position="788"/>
    </location>
</feature>
<dbReference type="InterPro" id="IPR001734">
    <property type="entry name" value="Na/solute_symporter"/>
</dbReference>
<comment type="caution">
    <text evidence="13">The sequence shown here is derived from an EMBL/GenBank/DDBJ whole genome shotgun (WGS) entry which is preliminary data.</text>
</comment>
<dbReference type="Pfam" id="PF24996">
    <property type="entry name" value="NANM"/>
    <property type="match status" value="1"/>
</dbReference>
<keyword evidence="12" id="KW-0732">Signal</keyword>
<keyword evidence="14" id="KW-1185">Reference proteome</keyword>
<feature type="signal peptide" evidence="12">
    <location>
        <begin position="1"/>
        <end position="23"/>
    </location>
</feature>
<dbReference type="RefSeq" id="WP_310096541.1">
    <property type="nucleotide sequence ID" value="NZ_JAVDUU010000003.1"/>
</dbReference>
<comment type="similarity">
    <text evidence="2">Belongs to the sodium:solute symporter (SSF) (TC 2.A.21) family.</text>
</comment>
<dbReference type="NCBIfam" id="TIGR00813">
    <property type="entry name" value="sss"/>
    <property type="match status" value="1"/>
</dbReference>
<evidence type="ECO:0000256" key="5">
    <source>
        <dbReference type="ARBA" id="ARBA00022692"/>
    </source>
</evidence>
<feature type="transmembrane region" description="Helical" evidence="11">
    <location>
        <begin position="545"/>
        <end position="566"/>
    </location>
</feature>
<dbReference type="CDD" id="cd11495">
    <property type="entry name" value="SLC5sbd_NIS-like_u3"/>
    <property type="match status" value="1"/>
</dbReference>
<dbReference type="PANTHER" id="PTHR42985:SF40">
    <property type="entry name" value="LD47995P-RELATED"/>
    <property type="match status" value="1"/>
</dbReference>
<dbReference type="InterPro" id="IPR051163">
    <property type="entry name" value="Sodium:Solute_Symporter_SSF"/>
</dbReference>
<feature type="transmembrane region" description="Helical" evidence="11">
    <location>
        <begin position="819"/>
        <end position="840"/>
    </location>
</feature>
<dbReference type="Gene3D" id="1.20.1730.10">
    <property type="entry name" value="Sodium/glucose cotransporter"/>
    <property type="match status" value="1"/>
</dbReference>
<feature type="transmembrane region" description="Helical" evidence="11">
    <location>
        <begin position="515"/>
        <end position="533"/>
    </location>
</feature>
<keyword evidence="7" id="KW-0915">Sodium</keyword>
<feature type="transmembrane region" description="Helical" evidence="11">
    <location>
        <begin position="596"/>
        <end position="614"/>
    </location>
</feature>
<feature type="transmembrane region" description="Helical" evidence="11">
    <location>
        <begin position="735"/>
        <end position="755"/>
    </location>
</feature>
<keyword evidence="10" id="KW-0739">Sodium transport</keyword>
<proteinExistence type="inferred from homology"/>
<evidence type="ECO:0000313" key="13">
    <source>
        <dbReference type="EMBL" id="MDR6942961.1"/>
    </source>
</evidence>
<accession>A0ABU1TDM8</accession>